<keyword evidence="2" id="KW-0732">Signal</keyword>
<gene>
    <name evidence="3" type="ORF">HHK36_028519</name>
</gene>
<feature type="chain" id="PRO_5032390137" evidence="2">
    <location>
        <begin position="20"/>
        <end position="257"/>
    </location>
</feature>
<dbReference type="EMBL" id="JABCRI010000022">
    <property type="protein sequence ID" value="KAF8379090.1"/>
    <property type="molecule type" value="Genomic_DNA"/>
</dbReference>
<evidence type="ECO:0000313" key="4">
    <source>
        <dbReference type="Proteomes" id="UP000655225"/>
    </source>
</evidence>
<accession>A0A835D0N5</accession>
<comment type="caution">
    <text evidence="3">The sequence shown here is derived from an EMBL/GenBank/DDBJ whole genome shotgun (WGS) entry which is preliminary data.</text>
</comment>
<reference evidence="3 4" key="1">
    <citation type="submission" date="2020-04" db="EMBL/GenBank/DDBJ databases">
        <title>Plant Genome Project.</title>
        <authorList>
            <person name="Zhang R.-G."/>
        </authorList>
    </citation>
    <scope>NUCLEOTIDE SEQUENCE [LARGE SCALE GENOMIC DNA]</scope>
    <source>
        <strain evidence="3">YNK0</strain>
        <tissue evidence="3">Leaf</tissue>
    </source>
</reference>
<keyword evidence="1" id="KW-1133">Transmembrane helix</keyword>
<proteinExistence type="predicted"/>
<organism evidence="3 4">
    <name type="scientific">Tetracentron sinense</name>
    <name type="common">Spur-leaf</name>
    <dbReference type="NCBI Taxonomy" id="13715"/>
    <lineage>
        <taxon>Eukaryota</taxon>
        <taxon>Viridiplantae</taxon>
        <taxon>Streptophyta</taxon>
        <taxon>Embryophyta</taxon>
        <taxon>Tracheophyta</taxon>
        <taxon>Spermatophyta</taxon>
        <taxon>Magnoliopsida</taxon>
        <taxon>Trochodendrales</taxon>
        <taxon>Trochodendraceae</taxon>
        <taxon>Tetracentron</taxon>
    </lineage>
</organism>
<evidence type="ECO:0000256" key="2">
    <source>
        <dbReference type="SAM" id="SignalP"/>
    </source>
</evidence>
<evidence type="ECO:0000313" key="3">
    <source>
        <dbReference type="EMBL" id="KAF8379090.1"/>
    </source>
</evidence>
<evidence type="ECO:0000256" key="1">
    <source>
        <dbReference type="SAM" id="Phobius"/>
    </source>
</evidence>
<dbReference type="Proteomes" id="UP000655225">
    <property type="component" value="Unassembled WGS sequence"/>
</dbReference>
<sequence length="257" mass="28163">MSFTWVLLLHILILRVANGRALNVGAFHPTNPEKPRLPIAVAAIIGAAIIVLLVIFCWITRKKLINRNPMMQPTSAHIEPAEAAISEIVSVPHISSSGRQHNPNFNTSSFQLGARRTQCQLCGRWGHPVHTCRRGFDQHFHTDTTNAPAAFLASPSPSNDVTWYPDSSATNHITADLGDLNLHSKYADLGDLNLHSKYQVSDSLKVGHGEGPPYSGSPPAEFPKTEVAHVFVIDNPLCVYHRLCKIGVKPVQCGHVQ</sequence>
<protein>
    <submittedName>
        <fullName evidence="3">Uncharacterized protein</fullName>
    </submittedName>
</protein>
<keyword evidence="1" id="KW-0472">Membrane</keyword>
<feature type="signal peptide" evidence="2">
    <location>
        <begin position="1"/>
        <end position="19"/>
    </location>
</feature>
<dbReference type="OrthoDB" id="1845088at2759"/>
<name>A0A835D0N5_TETSI</name>
<feature type="transmembrane region" description="Helical" evidence="1">
    <location>
        <begin position="37"/>
        <end position="60"/>
    </location>
</feature>
<dbReference type="AlphaFoldDB" id="A0A835D0N5"/>
<keyword evidence="1" id="KW-0812">Transmembrane</keyword>
<keyword evidence="4" id="KW-1185">Reference proteome</keyword>